<dbReference type="SUPFAM" id="SSF51206">
    <property type="entry name" value="cAMP-binding domain-like"/>
    <property type="match status" value="1"/>
</dbReference>
<evidence type="ECO:0000256" key="1">
    <source>
        <dbReference type="RuleBase" id="RU369091"/>
    </source>
</evidence>
<dbReference type="GO" id="GO:0015095">
    <property type="term" value="F:magnesium ion transmembrane transporter activity"/>
    <property type="evidence" value="ECO:0007669"/>
    <property type="project" value="TreeGrafter"/>
</dbReference>
<comment type="similarity">
    <text evidence="1">Belongs to the ACDP family.</text>
</comment>
<dbReference type="InterPro" id="IPR014710">
    <property type="entry name" value="RmlC-like_jellyroll"/>
</dbReference>
<dbReference type="Pfam" id="PF25562">
    <property type="entry name" value="CNBH_CNNM2_C"/>
    <property type="match status" value="1"/>
</dbReference>
<feature type="domain" description="Cyclic nucleotide-binding" evidence="2">
    <location>
        <begin position="62"/>
        <end position="136"/>
    </location>
</feature>
<dbReference type="InterPro" id="IPR045095">
    <property type="entry name" value="ACDP"/>
</dbReference>
<dbReference type="InterPro" id="IPR018490">
    <property type="entry name" value="cNMP-bd_dom_sf"/>
</dbReference>
<organism evidence="3 4">
    <name type="scientific">Phyllostomus discolor</name>
    <name type="common">pale spear-nosed bat</name>
    <dbReference type="NCBI Taxonomy" id="89673"/>
    <lineage>
        <taxon>Eukaryota</taxon>
        <taxon>Metazoa</taxon>
        <taxon>Chordata</taxon>
        <taxon>Craniata</taxon>
        <taxon>Vertebrata</taxon>
        <taxon>Euteleostomi</taxon>
        <taxon>Mammalia</taxon>
        <taxon>Eutheria</taxon>
        <taxon>Laurasiatheria</taxon>
        <taxon>Chiroptera</taxon>
        <taxon>Yangochiroptera</taxon>
        <taxon>Phyllostomidae</taxon>
        <taxon>Phyllostominae</taxon>
        <taxon>Phyllostomus</taxon>
    </lineage>
</organism>
<name>A0A833ZTJ0_9CHIR</name>
<dbReference type="GO" id="GO:0010960">
    <property type="term" value="P:magnesium ion homeostasis"/>
    <property type="evidence" value="ECO:0007669"/>
    <property type="project" value="InterPro"/>
</dbReference>
<proteinExistence type="inferred from homology"/>
<dbReference type="AlphaFoldDB" id="A0A833ZTJ0"/>
<reference evidence="3 4" key="1">
    <citation type="journal article" date="2020" name="Nature">
        <title>Six reference-quality genomes reveal evolution of bat adaptations.</title>
        <authorList>
            <person name="Jebb D."/>
            <person name="Huang Z."/>
            <person name="Pippel M."/>
            <person name="Hughes G.M."/>
            <person name="Lavrichenko K."/>
            <person name="Devanna P."/>
            <person name="Winkler S."/>
            <person name="Jermiin L.S."/>
            <person name="Skirmuntt E.C."/>
            <person name="Katzourakis A."/>
            <person name="Burkitt-Gray L."/>
            <person name="Ray D.A."/>
            <person name="Sullivan K.A.M."/>
            <person name="Roscito J.G."/>
            <person name="Kirilenko B.M."/>
            <person name="Davalos L.M."/>
            <person name="Corthals A.P."/>
            <person name="Power M.L."/>
            <person name="Jones G."/>
            <person name="Ransome R.D."/>
            <person name="Dechmann D.K.N."/>
            <person name="Locatelli A.G."/>
            <person name="Puechmaille S.J."/>
            <person name="Fedrigo O."/>
            <person name="Jarvis E.D."/>
            <person name="Hiller M."/>
            <person name="Vernes S.C."/>
            <person name="Myers E.W."/>
            <person name="Teeling E.C."/>
        </authorList>
    </citation>
    <scope>NUCLEOTIDE SEQUENCE [LARGE SCALE GENOMIC DNA]</scope>
    <source>
        <strain evidence="3">Bat1K_MPI-CBG_1</strain>
    </source>
</reference>
<accession>A0A833ZTJ0</accession>
<dbReference type="PANTHER" id="PTHR12064">
    <property type="entry name" value="METAL TRANSPORTER CNNM"/>
    <property type="match status" value="1"/>
</dbReference>
<dbReference type="PROSITE" id="PS50042">
    <property type="entry name" value="CNMP_BINDING_3"/>
    <property type="match status" value="1"/>
</dbReference>
<sequence>MYTDNRSRKRVSEKNKRDFSAFKDADNELKVKISPQLLLAAHRFLSTEVPQFRPSLISEKILLRLLKYPDVIQELKFDEHNKYYVRHYLYTRNKPADYFILILQGKVEVEAGKENMKFETGAFSYYGTMALSSGPPDRSPSHPMPLSRSASLSYPDRTDLSATAPLTGSSNQFGSSVLGQYVSDFSVRALMDLQYIKITRQQYQNGLLASRMDSSPQFPLDGCTICTENLVDKPELPVVDETTTLLNERNATLHKAGPESTI</sequence>
<comment type="subcellular location">
    <subcellularLocation>
        <location evidence="1">Cell membrane</location>
        <topology evidence="1">Multi-pass membrane protein</topology>
    </subcellularLocation>
</comment>
<dbReference type="PANTHER" id="PTHR12064:SF26">
    <property type="entry name" value="METAL TRANSPORTER CNNM4"/>
    <property type="match status" value="1"/>
</dbReference>
<dbReference type="GO" id="GO:0015081">
    <property type="term" value="F:sodium ion transmembrane transporter activity"/>
    <property type="evidence" value="ECO:0007669"/>
    <property type="project" value="TreeGrafter"/>
</dbReference>
<dbReference type="Proteomes" id="UP000664940">
    <property type="component" value="Unassembled WGS sequence"/>
</dbReference>
<evidence type="ECO:0000313" key="4">
    <source>
        <dbReference type="Proteomes" id="UP000664940"/>
    </source>
</evidence>
<comment type="caution">
    <text evidence="3">The sequence shown here is derived from an EMBL/GenBank/DDBJ whole genome shotgun (WGS) entry which is preliminary data.</text>
</comment>
<gene>
    <name evidence="3" type="ORF">HJG60_003044</name>
</gene>
<dbReference type="Gene3D" id="2.60.120.10">
    <property type="entry name" value="Jelly Rolls"/>
    <property type="match status" value="1"/>
</dbReference>
<dbReference type="EMBL" id="JABVXQ010000006">
    <property type="protein sequence ID" value="KAF6102792.1"/>
    <property type="molecule type" value="Genomic_DNA"/>
</dbReference>
<comment type="function">
    <text evidence="1">Metal transporter.</text>
</comment>
<evidence type="ECO:0000313" key="3">
    <source>
        <dbReference type="EMBL" id="KAF6102792.1"/>
    </source>
</evidence>
<protein>
    <recommendedName>
        <fullName evidence="1">Metal transporter</fullName>
    </recommendedName>
</protein>
<dbReference type="GO" id="GO:0005886">
    <property type="term" value="C:plasma membrane"/>
    <property type="evidence" value="ECO:0007669"/>
    <property type="project" value="UniProtKB-SubCell"/>
</dbReference>
<evidence type="ECO:0000259" key="2">
    <source>
        <dbReference type="PROSITE" id="PS50042"/>
    </source>
</evidence>
<dbReference type="InterPro" id="IPR000595">
    <property type="entry name" value="cNMP-bd_dom"/>
</dbReference>